<proteinExistence type="predicted"/>
<sequence>MEISLNQRSNMVSPIRKILRWTLTFIGGVTALAISIIVVGILINLKDEPLDSKAKAMLDGTTNAVDPKTNGYFVLIAMDADESLDVLKTGQEVTEKYITLSKADPLRPDYTKSTSYKTTTLFTRQNDRCRDVTSTCIEADILNRNKVETMISQSLLLLKRYEMIQQLPNFEEPPIFSVTTPLPQYLALLNASDVVITKAVFNIADGKTQEGIDALKKNDQFLRRLMQQSSTLTSKHVVSAILRKQIRAISEIIEVYPRVLKSNGNEMSGMLRPMSEAELSMASSFKKEAQFVLKNLTTGYVTGAPETVSEKFSALLIKAFYQPNITMNLMANYLEPIIQAAHLPPSGFKQAENEIKLRTKDTNKQTFSTFVHFLYNPVGKGLYEAQIAHPESYFRYMEQIADLDGYIRLVGLQAEIRRKGVTVDAIQNFVATTDSQFRSPYDATPMTWVAQKKQLQFVGRQNYSDYKSDLSGRNIYTVQLH</sequence>
<dbReference type="AlphaFoldDB" id="A0A923HBT8"/>
<gene>
    <name evidence="2" type="ORF">H8K32_05715</name>
</gene>
<feature type="transmembrane region" description="Helical" evidence="1">
    <location>
        <begin position="21"/>
        <end position="43"/>
    </location>
</feature>
<evidence type="ECO:0000256" key="1">
    <source>
        <dbReference type="SAM" id="Phobius"/>
    </source>
</evidence>
<organism evidence="2 3">
    <name type="scientific">Undibacterium jejuense</name>
    <dbReference type="NCBI Taxonomy" id="1344949"/>
    <lineage>
        <taxon>Bacteria</taxon>
        <taxon>Pseudomonadati</taxon>
        <taxon>Pseudomonadota</taxon>
        <taxon>Betaproteobacteria</taxon>
        <taxon>Burkholderiales</taxon>
        <taxon>Oxalobacteraceae</taxon>
        <taxon>Undibacterium</taxon>
    </lineage>
</organism>
<keyword evidence="3" id="KW-1185">Reference proteome</keyword>
<accession>A0A923HBT8</accession>
<evidence type="ECO:0000313" key="3">
    <source>
        <dbReference type="Proteomes" id="UP000634011"/>
    </source>
</evidence>
<name>A0A923HBT8_9BURK</name>
<keyword evidence="1" id="KW-1133">Transmembrane helix</keyword>
<keyword evidence="1" id="KW-0472">Membrane</keyword>
<protein>
    <submittedName>
        <fullName evidence="2">Uncharacterized protein</fullName>
    </submittedName>
</protein>
<keyword evidence="1" id="KW-0812">Transmembrane</keyword>
<evidence type="ECO:0000313" key="2">
    <source>
        <dbReference type="EMBL" id="MBC3861592.1"/>
    </source>
</evidence>
<dbReference type="EMBL" id="JACOFV010000004">
    <property type="protein sequence ID" value="MBC3861592.1"/>
    <property type="molecule type" value="Genomic_DNA"/>
</dbReference>
<comment type="caution">
    <text evidence="2">The sequence shown here is derived from an EMBL/GenBank/DDBJ whole genome shotgun (WGS) entry which is preliminary data.</text>
</comment>
<dbReference type="RefSeq" id="WP_186911526.1">
    <property type="nucleotide sequence ID" value="NZ_JACOFV010000004.1"/>
</dbReference>
<reference evidence="2" key="1">
    <citation type="submission" date="2020-08" db="EMBL/GenBank/DDBJ databases">
        <title>Novel species isolated from subtropical streams in China.</title>
        <authorList>
            <person name="Lu H."/>
        </authorList>
    </citation>
    <scope>NUCLEOTIDE SEQUENCE</scope>
    <source>
        <strain evidence="2">KACC 12607</strain>
    </source>
</reference>
<dbReference type="Proteomes" id="UP000634011">
    <property type="component" value="Unassembled WGS sequence"/>
</dbReference>